<sequence length="167" mass="18392">MSDTMNKKYLIIILLIPLIMSSVYGHGVDVTADTMVIADETNGQLAKDIADSNGMNISVYKFTSQADVEHILEHSVNNTNKRILMIAYQDSGNEFLKKHSEVSDRVIVVDDVNNDTIENGLNKIMNAPTQNEESQSSFAVPLFIGLIIGILVGAPIGVLLMKRKNKE</sequence>
<evidence type="ECO:0008006" key="4">
    <source>
        <dbReference type="Google" id="ProtNLM"/>
    </source>
</evidence>
<name>A0A2H4U6Y9_METSM</name>
<gene>
    <name evidence="2" type="ORF">BK798_05305</name>
</gene>
<dbReference type="AlphaFoldDB" id="A0A2H4U6Y9"/>
<evidence type="ECO:0000256" key="1">
    <source>
        <dbReference type="SAM" id="Phobius"/>
    </source>
</evidence>
<evidence type="ECO:0000313" key="2">
    <source>
        <dbReference type="EMBL" id="ATZ59875.1"/>
    </source>
</evidence>
<accession>A0A2H4U6Y9</accession>
<organism evidence="2 3">
    <name type="scientific">Methanobrevibacter smithii</name>
    <dbReference type="NCBI Taxonomy" id="2173"/>
    <lineage>
        <taxon>Archaea</taxon>
        <taxon>Methanobacteriati</taxon>
        <taxon>Methanobacteriota</taxon>
        <taxon>Methanomada group</taxon>
        <taxon>Methanobacteria</taxon>
        <taxon>Methanobacteriales</taxon>
        <taxon>Methanobacteriaceae</taxon>
        <taxon>Methanobrevibacter</taxon>
    </lineage>
</organism>
<keyword evidence="1" id="KW-0472">Membrane</keyword>
<dbReference type="Proteomes" id="UP000232133">
    <property type="component" value="Chromosome"/>
</dbReference>
<dbReference type="EMBL" id="CP017803">
    <property type="protein sequence ID" value="ATZ59875.1"/>
    <property type="molecule type" value="Genomic_DNA"/>
</dbReference>
<protein>
    <recommendedName>
        <fullName evidence="4">TPM domain-containing protein</fullName>
    </recommendedName>
</protein>
<keyword evidence="1" id="KW-0812">Transmembrane</keyword>
<keyword evidence="1" id="KW-1133">Transmembrane helix</keyword>
<dbReference type="RefSeq" id="WP_100815546.1">
    <property type="nucleotide sequence ID" value="NZ_CP017803.1"/>
</dbReference>
<feature type="transmembrane region" description="Helical" evidence="1">
    <location>
        <begin position="138"/>
        <end position="161"/>
    </location>
</feature>
<dbReference type="GeneID" id="35118772"/>
<evidence type="ECO:0000313" key="3">
    <source>
        <dbReference type="Proteomes" id="UP000232133"/>
    </source>
</evidence>
<proteinExistence type="predicted"/>
<reference evidence="2 3" key="1">
    <citation type="submission" date="2016-10" db="EMBL/GenBank/DDBJ databases">
        <authorList>
            <person name="Varghese N."/>
        </authorList>
    </citation>
    <scope>NUCLEOTIDE SEQUENCE [LARGE SCALE GENOMIC DNA]</scope>
    <source>
        <strain evidence="2 3">KB11</strain>
    </source>
</reference>